<sequence>MKTLENPYTTMFRLGWKHLLLVLLVMIPIGSFEISSFALKQGLYAFESTKGLTDNFESVEIESFLLQERAGITVGAISRNTNESGRTAFFTIVLNSKPKGKVKIDLKSSDESEGKIDKEEVSFDSKDWNIPQIITVTGVDDDVVDGTVNYRIYIDKIDAKDDDYDDLKEDEIADVQVANEDNDEADFIVTPQTVTTREDGSSVSLSIVLSARPEEDVTLFINSGDTTEGVVSKDEVKFKKDKWSSPQTVNIEPVDDEIMDGDISYLITIGIKESDDDYAGVPNKTVSVINRDDDFSCPAGETAPAQNPDISTVFCQAFSQNLNEYNNSPIPSGSVLIWSSSSDFSNTGAHLTSSIVNNAASYYGYFYHEGANCNSPPLEINVVQSEIPQVLGTEPATICGSGRANLSATVSAGGSVLWYSSASSVQVLAEGRNFTTPINSRTTDYFVEASANGCASARLPVRVTVIEESSPGTTTNTSACNVGGNGVTSVDLDNTRVGGSTGGWSIVGTPPSAISIGSGNVVNFLGASSGDYVFRFTTSNTNNVCPSASVEVVITVSECTLDSDKDGLLDSAEMVLGTDVNDPDTDGDGIRDDVEVGSDVNNALDEDGDSIIDALESNILDADEDGVVDQKDPANDEPCVPKATAGCGVDFALELEVDNPNPIVGDQINFTIILYNLTTLDAVDVRINELIDASLGFQYISHTVDSGLYDPQRGVWLLNEVDGEAIFTLQIEARVLQEGVFQNTVALVSSLPKDDNVANNVASVTVRVGARSVDACGFVFNQISPNGDGINDKLVINCIEEYSNISLEIFDRYGNKVYAARGYDNSWDGTGKNGILPKGTYFYMLDLGDGTEVKKGWIQIMG</sequence>
<feature type="domain" description="Ig-like" evidence="2">
    <location>
        <begin position="391"/>
        <end position="465"/>
    </location>
</feature>
<accession>A0ABR7QJ28</accession>
<dbReference type="PROSITE" id="PS00018">
    <property type="entry name" value="EF_HAND_1"/>
    <property type="match status" value="1"/>
</dbReference>
<evidence type="ECO:0000259" key="1">
    <source>
        <dbReference type="Pfam" id="PF01345"/>
    </source>
</evidence>
<dbReference type="EMBL" id="JACLHY010000002">
    <property type="protein sequence ID" value="MBC8767187.1"/>
    <property type="molecule type" value="Genomic_DNA"/>
</dbReference>
<dbReference type="Pfam" id="PF01345">
    <property type="entry name" value="DUF11"/>
    <property type="match status" value="1"/>
</dbReference>
<dbReference type="Proteomes" id="UP000618952">
    <property type="component" value="Unassembled WGS sequence"/>
</dbReference>
<reference evidence="3 4" key="1">
    <citation type="submission" date="2020-08" db="EMBL/GenBank/DDBJ databases">
        <title>Arenibacter gaetbuli sp. nov., isolated from a sand dune.</title>
        <authorList>
            <person name="Park S."/>
            <person name="Yoon J.-H."/>
        </authorList>
    </citation>
    <scope>NUCLEOTIDE SEQUENCE [LARGE SCALE GENOMIC DNA]</scope>
    <source>
        <strain evidence="3 4">BSSL-BM3</strain>
    </source>
</reference>
<dbReference type="RefSeq" id="WP_187581854.1">
    <property type="nucleotide sequence ID" value="NZ_JACLHY010000002.1"/>
</dbReference>
<dbReference type="SUPFAM" id="SSF103647">
    <property type="entry name" value="TSP type-3 repeat"/>
    <property type="match status" value="1"/>
</dbReference>
<dbReference type="InterPro" id="IPR018247">
    <property type="entry name" value="EF_Hand_1_Ca_BS"/>
</dbReference>
<protein>
    <submittedName>
        <fullName evidence="3">Gliding motility-associated C-terminal domain-containing protein</fullName>
    </submittedName>
</protein>
<name>A0ABR7QJ28_9FLAO</name>
<dbReference type="InterPro" id="IPR044023">
    <property type="entry name" value="Ig_7"/>
</dbReference>
<dbReference type="Pfam" id="PF19081">
    <property type="entry name" value="Ig_7"/>
    <property type="match status" value="1"/>
</dbReference>
<evidence type="ECO:0000259" key="2">
    <source>
        <dbReference type="Pfam" id="PF19081"/>
    </source>
</evidence>
<dbReference type="Gene3D" id="4.10.1080.10">
    <property type="entry name" value="TSP type-3 repeat"/>
    <property type="match status" value="1"/>
</dbReference>
<dbReference type="Pfam" id="PF13585">
    <property type="entry name" value="CHU_C"/>
    <property type="match status" value="1"/>
</dbReference>
<evidence type="ECO:0000313" key="3">
    <source>
        <dbReference type="EMBL" id="MBC8767187.1"/>
    </source>
</evidence>
<proteinExistence type="predicted"/>
<feature type="domain" description="DUF11" evidence="1">
    <location>
        <begin position="650"/>
        <end position="766"/>
    </location>
</feature>
<keyword evidence="4" id="KW-1185">Reference proteome</keyword>
<gene>
    <name evidence="3" type="ORF">H4O18_04210</name>
</gene>
<organism evidence="3 4">
    <name type="scientific">Arenibacter arenosicollis</name>
    <dbReference type="NCBI Taxonomy" id="2762274"/>
    <lineage>
        <taxon>Bacteria</taxon>
        <taxon>Pseudomonadati</taxon>
        <taxon>Bacteroidota</taxon>
        <taxon>Flavobacteriia</taxon>
        <taxon>Flavobacteriales</taxon>
        <taxon>Flavobacteriaceae</taxon>
        <taxon>Arenibacter</taxon>
    </lineage>
</organism>
<dbReference type="InterPro" id="IPR028974">
    <property type="entry name" value="TSP_type-3_rpt"/>
</dbReference>
<dbReference type="InterPro" id="IPR001434">
    <property type="entry name" value="OmcB-like_DUF11"/>
</dbReference>
<comment type="caution">
    <text evidence="3">The sequence shown here is derived from an EMBL/GenBank/DDBJ whole genome shotgun (WGS) entry which is preliminary data.</text>
</comment>
<dbReference type="NCBIfam" id="TIGR04131">
    <property type="entry name" value="Bac_Flav_CTERM"/>
    <property type="match status" value="1"/>
</dbReference>
<dbReference type="InterPro" id="IPR026341">
    <property type="entry name" value="T9SS_type_B"/>
</dbReference>
<evidence type="ECO:0000313" key="4">
    <source>
        <dbReference type="Proteomes" id="UP000618952"/>
    </source>
</evidence>